<dbReference type="SUPFAM" id="SSF56672">
    <property type="entry name" value="DNA/RNA polymerases"/>
    <property type="match status" value="1"/>
</dbReference>
<evidence type="ECO:0000313" key="4">
    <source>
        <dbReference type="Proteomes" id="UP000324629"/>
    </source>
</evidence>
<dbReference type="PANTHER" id="PTHR37984">
    <property type="entry name" value="PROTEIN CBG26694"/>
    <property type="match status" value="1"/>
</dbReference>
<evidence type="ECO:0000256" key="1">
    <source>
        <dbReference type="ARBA" id="ARBA00023268"/>
    </source>
</evidence>
<keyword evidence="1" id="KW-0511">Multifunctional enzyme</keyword>
<evidence type="ECO:0000313" key="3">
    <source>
        <dbReference type="EMBL" id="KAA3670915.1"/>
    </source>
</evidence>
<dbReference type="InterPro" id="IPR041577">
    <property type="entry name" value="RT_RNaseH_2"/>
</dbReference>
<sequence>MPFVFRIAAQTFQRFIDQVLHGLDFVFVYIDVILVASSVTCRPADSTLDARDYADQPSGNVDAPGDNALPNLRRFLGIADYYCRFIPNCSDMLKPLTDLLQNNPKKFVFTPETTTAFNSVNTNEHARLVLETDASQSAVGAVLQQIIGDEIRPLFFFSRKLQPAAAIRGTSKWVAGFGTPIELHSDQGAAFESRLLEESNGMVERTDRTVMTILRAFIERHQSDRWDEILQQCLLAYRAAVHSSTGYMPSLLTLGHEVRLPIEVAHLRIIRRFPHDMNVPRTVTFDSSPGLTCLERLKNASLLGLGFRCCHWRCADRRLVSVLPIH</sequence>
<dbReference type="Pfam" id="PF17919">
    <property type="entry name" value="RT_RNaseH_2"/>
    <property type="match status" value="1"/>
</dbReference>
<gene>
    <name evidence="3" type="ORF">DEA37_0004111</name>
</gene>
<dbReference type="InterPro" id="IPR036397">
    <property type="entry name" value="RNaseH_sf"/>
</dbReference>
<dbReference type="SUPFAM" id="SSF53098">
    <property type="entry name" value="Ribonuclease H-like"/>
    <property type="match status" value="1"/>
</dbReference>
<dbReference type="Proteomes" id="UP000324629">
    <property type="component" value="Unassembled WGS sequence"/>
</dbReference>
<protein>
    <recommendedName>
        <fullName evidence="2">Reverse transcriptase/retrotransposon-derived protein RNase H-like domain-containing protein</fullName>
    </recommendedName>
</protein>
<dbReference type="GO" id="GO:0003824">
    <property type="term" value="F:catalytic activity"/>
    <property type="evidence" value="ECO:0007669"/>
    <property type="project" value="UniProtKB-KW"/>
</dbReference>
<evidence type="ECO:0000259" key="2">
    <source>
        <dbReference type="Pfam" id="PF17919"/>
    </source>
</evidence>
<dbReference type="GO" id="GO:0006259">
    <property type="term" value="P:DNA metabolic process"/>
    <property type="evidence" value="ECO:0007669"/>
    <property type="project" value="UniProtKB-ARBA"/>
</dbReference>
<dbReference type="InterPro" id="IPR043128">
    <property type="entry name" value="Rev_trsase/Diguanyl_cyclase"/>
</dbReference>
<dbReference type="Gene3D" id="3.30.70.270">
    <property type="match status" value="2"/>
</dbReference>
<dbReference type="Gene3D" id="3.30.420.10">
    <property type="entry name" value="Ribonuclease H-like superfamily/Ribonuclease H"/>
    <property type="match status" value="1"/>
</dbReference>
<dbReference type="AlphaFoldDB" id="A0A5J4N5X2"/>
<dbReference type="InterPro" id="IPR043502">
    <property type="entry name" value="DNA/RNA_pol_sf"/>
</dbReference>
<reference evidence="3 4" key="1">
    <citation type="journal article" date="2019" name="Gigascience">
        <title>Whole-genome sequence of the oriental lung fluke Paragonimus westermani.</title>
        <authorList>
            <person name="Oey H."/>
            <person name="Zakrzewski M."/>
            <person name="Narain K."/>
            <person name="Devi K.R."/>
            <person name="Agatsuma T."/>
            <person name="Nawaratna S."/>
            <person name="Gobert G.N."/>
            <person name="Jones M.K."/>
            <person name="Ragan M.A."/>
            <person name="McManus D.P."/>
            <person name="Krause L."/>
        </authorList>
    </citation>
    <scope>NUCLEOTIDE SEQUENCE [LARGE SCALE GENOMIC DNA]</scope>
    <source>
        <strain evidence="3 4">IND2009</strain>
    </source>
</reference>
<proteinExistence type="predicted"/>
<keyword evidence="4" id="KW-1185">Reference proteome</keyword>
<dbReference type="PANTHER" id="PTHR37984:SF5">
    <property type="entry name" value="PROTEIN NYNRIN-LIKE"/>
    <property type="match status" value="1"/>
</dbReference>
<accession>A0A5J4N5X2</accession>
<comment type="caution">
    <text evidence="3">The sequence shown here is derived from an EMBL/GenBank/DDBJ whole genome shotgun (WGS) entry which is preliminary data.</text>
</comment>
<feature type="domain" description="Reverse transcriptase/retrotransposon-derived protein RNase H-like" evidence="2">
    <location>
        <begin position="123"/>
        <end position="165"/>
    </location>
</feature>
<organism evidence="3 4">
    <name type="scientific">Paragonimus westermani</name>
    <dbReference type="NCBI Taxonomy" id="34504"/>
    <lineage>
        <taxon>Eukaryota</taxon>
        <taxon>Metazoa</taxon>
        <taxon>Spiralia</taxon>
        <taxon>Lophotrochozoa</taxon>
        <taxon>Platyhelminthes</taxon>
        <taxon>Trematoda</taxon>
        <taxon>Digenea</taxon>
        <taxon>Plagiorchiida</taxon>
        <taxon>Troglotremata</taxon>
        <taxon>Troglotrematidae</taxon>
        <taxon>Paragonimus</taxon>
    </lineage>
</organism>
<dbReference type="GO" id="GO:0003676">
    <property type="term" value="F:nucleic acid binding"/>
    <property type="evidence" value="ECO:0007669"/>
    <property type="project" value="InterPro"/>
</dbReference>
<dbReference type="EMBL" id="QNGE01007818">
    <property type="protein sequence ID" value="KAA3670915.1"/>
    <property type="molecule type" value="Genomic_DNA"/>
</dbReference>
<dbReference type="InterPro" id="IPR012337">
    <property type="entry name" value="RNaseH-like_sf"/>
</dbReference>
<name>A0A5J4N5X2_9TREM</name>
<dbReference type="InterPro" id="IPR050951">
    <property type="entry name" value="Retrovirus_Pol_polyprotein"/>
</dbReference>